<feature type="non-terminal residue" evidence="2">
    <location>
        <position position="421"/>
    </location>
</feature>
<accession>A0A812N351</accession>
<evidence type="ECO:0000313" key="2">
    <source>
        <dbReference type="EMBL" id="CAE7286502.1"/>
    </source>
</evidence>
<protein>
    <submittedName>
        <fullName evidence="2">Uncharacterized protein</fullName>
    </submittedName>
</protein>
<feature type="region of interest" description="Disordered" evidence="1">
    <location>
        <begin position="46"/>
        <end position="70"/>
    </location>
</feature>
<evidence type="ECO:0000256" key="1">
    <source>
        <dbReference type="SAM" id="MobiDB-lite"/>
    </source>
</evidence>
<comment type="caution">
    <text evidence="2">The sequence shown here is derived from an EMBL/GenBank/DDBJ whole genome shotgun (WGS) entry which is preliminary data.</text>
</comment>
<name>A0A812N351_SYMPI</name>
<dbReference type="EMBL" id="CAJNIZ010009693">
    <property type="protein sequence ID" value="CAE7286502.1"/>
    <property type="molecule type" value="Genomic_DNA"/>
</dbReference>
<proteinExistence type="predicted"/>
<dbReference type="AlphaFoldDB" id="A0A812N351"/>
<keyword evidence="3" id="KW-1185">Reference proteome</keyword>
<sequence length="421" mass="47428">KRWVKGLWVGRLERDNTNIILTEAGALTVRLREAPPQRSEVVVLPAPPRRNDEHKRVYEEDRSRQPPELAHNDMEDMLADLGEGAGAAASSAPPPPAASAGRTAVKAPRVGAILAEDLWNKIQEWGKLGKTGQSVCRAKVRNGKNRVLDPKLVKEASEAQLRKLWKLEAFAPMARRTVPRGSHVFHHTWVNEAKGGVYKSRFTCADVKHGYTAEEEPYLKVFVPTPIPEAHSLLEVRALQHGHAKRRSDIVAAFLIGQDRGAQTGEYVHMRAPPEWKSIYEEWVQELPPAQRIPFEDVVFRLDGNLYGRHTAGSLYRDELAEILRGKLKKTGRYDLHREVKKLCMKTGLTVVHHTDDGRRAGKSALLDKLLDEDLPQHCEITSAWSHPYGTRSRTAQGDVRGQCNVRFQYALPRMFCQLDA</sequence>
<evidence type="ECO:0000313" key="3">
    <source>
        <dbReference type="Proteomes" id="UP000649617"/>
    </source>
</evidence>
<dbReference type="OrthoDB" id="448933at2759"/>
<feature type="compositionally biased region" description="Basic and acidic residues" evidence="1">
    <location>
        <begin position="49"/>
        <end position="70"/>
    </location>
</feature>
<dbReference type="Proteomes" id="UP000649617">
    <property type="component" value="Unassembled WGS sequence"/>
</dbReference>
<reference evidence="2" key="1">
    <citation type="submission" date="2021-02" db="EMBL/GenBank/DDBJ databases">
        <authorList>
            <person name="Dougan E. K."/>
            <person name="Rhodes N."/>
            <person name="Thang M."/>
            <person name="Chan C."/>
        </authorList>
    </citation>
    <scope>NUCLEOTIDE SEQUENCE</scope>
</reference>
<organism evidence="2 3">
    <name type="scientific">Symbiodinium pilosum</name>
    <name type="common">Dinoflagellate</name>
    <dbReference type="NCBI Taxonomy" id="2952"/>
    <lineage>
        <taxon>Eukaryota</taxon>
        <taxon>Sar</taxon>
        <taxon>Alveolata</taxon>
        <taxon>Dinophyceae</taxon>
        <taxon>Suessiales</taxon>
        <taxon>Symbiodiniaceae</taxon>
        <taxon>Symbiodinium</taxon>
    </lineage>
</organism>
<feature type="region of interest" description="Disordered" evidence="1">
    <location>
        <begin position="84"/>
        <end position="103"/>
    </location>
</feature>
<gene>
    <name evidence="2" type="ORF">SPIL2461_LOCUS6434</name>
</gene>